<dbReference type="PANTHER" id="PTHR22895:SF0">
    <property type="entry name" value="ARMADILLO REPEAT-CONTAINING PROTEIN 6"/>
    <property type="match status" value="1"/>
</dbReference>
<reference evidence="4 5" key="1">
    <citation type="journal article" date="2024" name="Science">
        <title>Giant polyketide synthase enzymes in the biosynthesis of giant marine polyether toxins.</title>
        <authorList>
            <person name="Fallon T.R."/>
            <person name="Shende V.V."/>
            <person name="Wierzbicki I.H."/>
            <person name="Pendleton A.L."/>
            <person name="Watervoot N.F."/>
            <person name="Auber R.P."/>
            <person name="Gonzalez D.J."/>
            <person name="Wisecaver J.H."/>
            <person name="Moore B.S."/>
        </authorList>
    </citation>
    <scope>NUCLEOTIDE SEQUENCE [LARGE SCALE GENOMIC DNA]</scope>
    <source>
        <strain evidence="4 5">12B1</strain>
    </source>
</reference>
<dbReference type="InterPro" id="IPR016024">
    <property type="entry name" value="ARM-type_fold"/>
</dbReference>
<dbReference type="InterPro" id="IPR000225">
    <property type="entry name" value="Armadillo"/>
</dbReference>
<dbReference type="Proteomes" id="UP001515480">
    <property type="component" value="Unassembled WGS sequence"/>
</dbReference>
<feature type="region of interest" description="Disordered" evidence="3">
    <location>
        <begin position="369"/>
        <end position="440"/>
    </location>
</feature>
<protein>
    <recommendedName>
        <fullName evidence="6">Armadillo repeat-containing protein 8</fullName>
    </recommendedName>
</protein>
<dbReference type="PANTHER" id="PTHR22895">
    <property type="entry name" value="ARMADILLO REPEAT-CONTAINING PROTEIN 6"/>
    <property type="match status" value="1"/>
</dbReference>
<organism evidence="4 5">
    <name type="scientific">Prymnesium parvum</name>
    <name type="common">Toxic golden alga</name>
    <dbReference type="NCBI Taxonomy" id="97485"/>
    <lineage>
        <taxon>Eukaryota</taxon>
        <taxon>Haptista</taxon>
        <taxon>Haptophyta</taxon>
        <taxon>Prymnesiophyceae</taxon>
        <taxon>Prymnesiales</taxon>
        <taxon>Prymnesiaceae</taxon>
        <taxon>Prymnesium</taxon>
    </lineage>
</organism>
<dbReference type="SMART" id="SM00185">
    <property type="entry name" value="ARM"/>
    <property type="match status" value="3"/>
</dbReference>
<evidence type="ECO:0000256" key="2">
    <source>
        <dbReference type="SAM" id="Coils"/>
    </source>
</evidence>
<name>A0AB34IK31_PRYPA</name>
<keyword evidence="1" id="KW-0677">Repeat</keyword>
<dbReference type="InterPro" id="IPR011989">
    <property type="entry name" value="ARM-like"/>
</dbReference>
<comment type="caution">
    <text evidence="4">The sequence shown here is derived from an EMBL/GenBank/DDBJ whole genome shotgun (WGS) entry which is preliminary data.</text>
</comment>
<accession>A0AB34IK31</accession>
<dbReference type="SUPFAM" id="SSF48371">
    <property type="entry name" value="ARM repeat"/>
    <property type="match status" value="1"/>
</dbReference>
<evidence type="ECO:0008006" key="6">
    <source>
        <dbReference type="Google" id="ProtNLM"/>
    </source>
</evidence>
<evidence type="ECO:0000256" key="3">
    <source>
        <dbReference type="SAM" id="MobiDB-lite"/>
    </source>
</evidence>
<evidence type="ECO:0000313" key="5">
    <source>
        <dbReference type="Proteomes" id="UP001515480"/>
    </source>
</evidence>
<keyword evidence="5" id="KW-1185">Reference proteome</keyword>
<dbReference type="EMBL" id="JBGBPQ010000023">
    <property type="protein sequence ID" value="KAL1500213.1"/>
    <property type="molecule type" value="Genomic_DNA"/>
</dbReference>
<sequence length="568" mass="63398">MPPKKKKKDDASGDAGGDGKKKTPPTELEREELRVRIIALEEKLSTATMELEQVLADHSQMYDKLTKQKKDHRDVVSYLNKELEKKDVELAVLMDKFVTLKAEKDADEMRLASERDRIQVLTQQMGEENEKAEAEVRRLKDQLTEYDRMAQQSIDDATEKATLRETLETVRRELEEAKQKLSVLAAPDSEKVNEDGRGAVLLLLLEAMRVYPMPILHEQAMIAMQHVLETDKSGQSPDCVIVRKCGVVELVLDTMRTHEHTAAVQSAACGLLWKLAFVDEITRKLIVRDGGTHLIMHAMQQHLHFPRLQYNACGALRNLLVSDHRDFSVASQIRGVKSTELAPLPPIGGDSHRKPRVHGRTIVPVPVQLPVAHPSLSSSKRAGALGGPRHVRSSPHLPQRQGLHRTLDDERLNASRSRGLPRSESMAPTAHRREELPEVKPAVTEPIIEQALKLTLQSMIEHHEKPLVQEYGCGTIWNLLMSNGATIRPKLVDEGGINTVCCAMRAFPTVAGLQLNGAAVIKEVAEGGKMTQLLERHHVRDLLEAATMNHPNNSELLALVEQIIATFI</sequence>
<feature type="coiled-coil region" evidence="2">
    <location>
        <begin position="111"/>
        <end position="184"/>
    </location>
</feature>
<dbReference type="AlphaFoldDB" id="A0AB34IK31"/>
<evidence type="ECO:0000313" key="4">
    <source>
        <dbReference type="EMBL" id="KAL1500213.1"/>
    </source>
</evidence>
<gene>
    <name evidence="4" type="ORF">AB1Y20_012882</name>
</gene>
<feature type="coiled-coil region" evidence="2">
    <location>
        <begin position="30"/>
        <end position="57"/>
    </location>
</feature>
<dbReference type="Gene3D" id="1.25.10.10">
    <property type="entry name" value="Leucine-rich Repeat Variant"/>
    <property type="match status" value="2"/>
</dbReference>
<feature type="region of interest" description="Disordered" evidence="3">
    <location>
        <begin position="1"/>
        <end position="29"/>
    </location>
</feature>
<keyword evidence="2" id="KW-0175">Coiled coil</keyword>
<evidence type="ECO:0000256" key="1">
    <source>
        <dbReference type="ARBA" id="ARBA00022737"/>
    </source>
</evidence>
<proteinExistence type="predicted"/>